<dbReference type="Proteomes" id="UP001432027">
    <property type="component" value="Unassembled WGS sequence"/>
</dbReference>
<organism evidence="1 2">
    <name type="scientific">Pristionchus entomophagus</name>
    <dbReference type="NCBI Taxonomy" id="358040"/>
    <lineage>
        <taxon>Eukaryota</taxon>
        <taxon>Metazoa</taxon>
        <taxon>Ecdysozoa</taxon>
        <taxon>Nematoda</taxon>
        <taxon>Chromadorea</taxon>
        <taxon>Rhabditida</taxon>
        <taxon>Rhabditina</taxon>
        <taxon>Diplogasteromorpha</taxon>
        <taxon>Diplogasteroidea</taxon>
        <taxon>Neodiplogasteridae</taxon>
        <taxon>Pristionchus</taxon>
    </lineage>
</organism>
<feature type="non-terminal residue" evidence="1">
    <location>
        <position position="322"/>
    </location>
</feature>
<name>A0AAV5TNC9_9BILA</name>
<keyword evidence="2" id="KW-1185">Reference proteome</keyword>
<dbReference type="EMBL" id="BTSX01000004">
    <property type="protein sequence ID" value="GMS95775.1"/>
    <property type="molecule type" value="Genomic_DNA"/>
</dbReference>
<evidence type="ECO:0000313" key="1">
    <source>
        <dbReference type="EMBL" id="GMS95775.1"/>
    </source>
</evidence>
<sequence>PTIQIDMRVYAENSRLRFILTEKCGLRDQVIRTEEDEWLRVDNSVILIESTSPINALLANLLRMSISHVDRSMRIAILKEQWMDGEEERIDRFIRAEYSRIQRETEDAKNIVMSLGDGLWKEERLAQLNSNRTIPMIQYSTFTVSPSSRDEINRYLNDISFPDESDEEKTHKPPNLHWTPSVLEGDLEITLRLRFFISLPDRQLISSLSKEASSYYSSVYEWRDGVLLSNDSGKIHVQRINGNTLNISGRICYEEVEDVSSACSLLWPMISFAAKRILSSISNNQFHCDIVLIGSPLFIGSIDNRVFELTTFMNTANRCGKV</sequence>
<proteinExistence type="predicted"/>
<reference evidence="1" key="1">
    <citation type="submission" date="2023-10" db="EMBL/GenBank/DDBJ databases">
        <title>Genome assembly of Pristionchus species.</title>
        <authorList>
            <person name="Yoshida K."/>
            <person name="Sommer R.J."/>
        </authorList>
    </citation>
    <scope>NUCLEOTIDE SEQUENCE</scope>
    <source>
        <strain evidence="1">RS0144</strain>
    </source>
</reference>
<protein>
    <submittedName>
        <fullName evidence="1">Uncharacterized protein</fullName>
    </submittedName>
</protein>
<evidence type="ECO:0000313" key="2">
    <source>
        <dbReference type="Proteomes" id="UP001432027"/>
    </source>
</evidence>
<dbReference type="AlphaFoldDB" id="A0AAV5TNC9"/>
<feature type="non-terminal residue" evidence="1">
    <location>
        <position position="1"/>
    </location>
</feature>
<comment type="caution">
    <text evidence="1">The sequence shown here is derived from an EMBL/GenBank/DDBJ whole genome shotgun (WGS) entry which is preliminary data.</text>
</comment>
<gene>
    <name evidence="1" type="ORF">PENTCL1PPCAC_17950</name>
</gene>
<accession>A0AAV5TNC9</accession>